<keyword evidence="8" id="KW-1185">Reference proteome</keyword>
<dbReference type="PANTHER" id="PTHR40064:SF1">
    <property type="entry name" value="MEMBRANE PROTEIN"/>
    <property type="match status" value="1"/>
</dbReference>
<evidence type="ECO:0000313" key="7">
    <source>
        <dbReference type="EMBL" id="MBB6514228.1"/>
    </source>
</evidence>
<reference evidence="7 8" key="1">
    <citation type="submission" date="2020-08" db="EMBL/GenBank/DDBJ databases">
        <title>Genomic Encyclopedia of Type Strains, Phase IV (KMG-IV): sequencing the most valuable type-strain genomes for metagenomic binning, comparative biology and taxonomic classification.</title>
        <authorList>
            <person name="Goeker M."/>
        </authorList>
    </citation>
    <scope>NUCLEOTIDE SEQUENCE [LARGE SCALE GENOMIC DNA]</scope>
    <source>
        <strain evidence="7 8">DSM 11805</strain>
    </source>
</reference>
<comment type="caution">
    <text evidence="7">The sequence shown here is derived from an EMBL/GenBank/DDBJ whole genome shotgun (WGS) entry which is preliminary data.</text>
</comment>
<evidence type="ECO:0000256" key="6">
    <source>
        <dbReference type="SAM" id="Phobius"/>
    </source>
</evidence>
<name>A0A841RUT5_9BACI</name>
<sequence length="362" mass="42207">MRLGARILKTGIAIAVALYIANLIGLESATYAGMAAAFAIQPNIYRSFQTMLEQMYANIIGVSFATAIVFFISNDPIIIGFTVMIVISFCMYLRWNENTAIISVIAVLSIMESTELMLLHFAGLRFSALTLGVVSAFLVNLLFVPPRHEVRLFNQVDKITSDILQWLRISTHHLSDELALRNELTRIQREVDDIDLTYALFREERIYRKKERIPQMRKLIIFRQMIQTTKRALETLQTFYQYEHRVEHIPKEFQDVLITELDKMVYSHERLLLSAMGKIKKNETMPIQEITDPDLPQLVDSLMKVYEQDNKEQLTLLPLASRLVEYYKSIIHLEKLLHSYQKFHNGLNWSKDAKKKRRFPFR</sequence>
<dbReference type="PANTHER" id="PTHR40064">
    <property type="entry name" value="MEMBRANE PROTEIN-RELATED"/>
    <property type="match status" value="1"/>
</dbReference>
<comment type="subcellular location">
    <subcellularLocation>
        <location evidence="1">Cell membrane</location>
        <topology evidence="1">Multi-pass membrane protein</topology>
    </subcellularLocation>
</comment>
<evidence type="ECO:0000256" key="1">
    <source>
        <dbReference type="ARBA" id="ARBA00004651"/>
    </source>
</evidence>
<feature type="transmembrane region" description="Helical" evidence="6">
    <location>
        <begin position="77"/>
        <end position="95"/>
    </location>
</feature>
<keyword evidence="3 6" id="KW-0812">Transmembrane</keyword>
<protein>
    <submittedName>
        <fullName evidence="7">Uncharacterized membrane protein YgaE (UPF0421/DUF939 family)</fullName>
    </submittedName>
</protein>
<feature type="transmembrane region" description="Helical" evidence="6">
    <location>
        <begin position="126"/>
        <end position="144"/>
    </location>
</feature>
<evidence type="ECO:0000313" key="8">
    <source>
        <dbReference type="Proteomes" id="UP000572212"/>
    </source>
</evidence>
<evidence type="ECO:0000256" key="4">
    <source>
        <dbReference type="ARBA" id="ARBA00022989"/>
    </source>
</evidence>
<feature type="transmembrane region" description="Helical" evidence="6">
    <location>
        <begin position="55"/>
        <end position="72"/>
    </location>
</feature>
<dbReference type="InterPro" id="IPR052984">
    <property type="entry name" value="UPF0421"/>
</dbReference>
<dbReference type="EMBL" id="JACHON010000026">
    <property type="protein sequence ID" value="MBB6514228.1"/>
    <property type="molecule type" value="Genomic_DNA"/>
</dbReference>
<proteinExistence type="predicted"/>
<evidence type="ECO:0000256" key="2">
    <source>
        <dbReference type="ARBA" id="ARBA00022475"/>
    </source>
</evidence>
<dbReference type="AlphaFoldDB" id="A0A841RUT5"/>
<dbReference type="RefSeq" id="WP_184250861.1">
    <property type="nucleotide sequence ID" value="NZ_BAAACU010000011.1"/>
</dbReference>
<evidence type="ECO:0000256" key="3">
    <source>
        <dbReference type="ARBA" id="ARBA00022692"/>
    </source>
</evidence>
<evidence type="ECO:0000256" key="5">
    <source>
        <dbReference type="ARBA" id="ARBA00023136"/>
    </source>
</evidence>
<organism evidence="7 8">
    <name type="scientific">Gracilibacillus halotolerans</name>
    <dbReference type="NCBI Taxonomy" id="74386"/>
    <lineage>
        <taxon>Bacteria</taxon>
        <taxon>Bacillati</taxon>
        <taxon>Bacillota</taxon>
        <taxon>Bacilli</taxon>
        <taxon>Bacillales</taxon>
        <taxon>Bacillaceae</taxon>
        <taxon>Gracilibacillus</taxon>
    </lineage>
</organism>
<dbReference type="GO" id="GO:0005886">
    <property type="term" value="C:plasma membrane"/>
    <property type="evidence" value="ECO:0007669"/>
    <property type="project" value="UniProtKB-SubCell"/>
</dbReference>
<dbReference type="Pfam" id="PF06081">
    <property type="entry name" value="ArAE_1"/>
    <property type="match status" value="1"/>
</dbReference>
<dbReference type="Proteomes" id="UP000572212">
    <property type="component" value="Unassembled WGS sequence"/>
</dbReference>
<keyword evidence="2" id="KW-1003">Cell membrane</keyword>
<keyword evidence="5 6" id="KW-0472">Membrane</keyword>
<gene>
    <name evidence="7" type="ORF">GGQ92_003051</name>
</gene>
<dbReference type="InterPro" id="IPR010343">
    <property type="entry name" value="ArAE_1"/>
</dbReference>
<keyword evidence="4 6" id="KW-1133">Transmembrane helix</keyword>
<accession>A0A841RUT5</accession>